<accession>A0A7Z0WMM0</accession>
<evidence type="ECO:0008006" key="5">
    <source>
        <dbReference type="Google" id="ProtNLM"/>
    </source>
</evidence>
<protein>
    <recommendedName>
        <fullName evidence="5">LppA-like lipoprotein</fullName>
    </recommendedName>
</protein>
<keyword evidence="2" id="KW-0732">Signal</keyword>
<evidence type="ECO:0000256" key="1">
    <source>
        <dbReference type="SAM" id="MobiDB-lite"/>
    </source>
</evidence>
<dbReference type="EMBL" id="MSIF01000007">
    <property type="protein sequence ID" value="OLF10229.1"/>
    <property type="molecule type" value="Genomic_DNA"/>
</dbReference>
<evidence type="ECO:0000313" key="3">
    <source>
        <dbReference type="EMBL" id="OLF10229.1"/>
    </source>
</evidence>
<gene>
    <name evidence="3" type="ORF">BLA60_17490</name>
</gene>
<dbReference type="RefSeq" id="WP_075133950.1">
    <property type="nucleotide sequence ID" value="NZ_MSIF01000007.1"/>
</dbReference>
<evidence type="ECO:0000256" key="2">
    <source>
        <dbReference type="SAM" id="SignalP"/>
    </source>
</evidence>
<organism evidence="3 4">
    <name type="scientific">Actinophytocola xinjiangensis</name>
    <dbReference type="NCBI Taxonomy" id="485602"/>
    <lineage>
        <taxon>Bacteria</taxon>
        <taxon>Bacillati</taxon>
        <taxon>Actinomycetota</taxon>
        <taxon>Actinomycetes</taxon>
        <taxon>Pseudonocardiales</taxon>
        <taxon>Pseudonocardiaceae</taxon>
    </lineage>
</organism>
<keyword evidence="4" id="KW-1185">Reference proteome</keyword>
<dbReference type="OrthoDB" id="3687422at2"/>
<comment type="caution">
    <text evidence="3">The sequence shown here is derived from an EMBL/GenBank/DDBJ whole genome shotgun (WGS) entry which is preliminary data.</text>
</comment>
<dbReference type="Proteomes" id="UP000185696">
    <property type="component" value="Unassembled WGS sequence"/>
</dbReference>
<feature type="signal peptide" evidence="2">
    <location>
        <begin position="1"/>
        <end position="20"/>
    </location>
</feature>
<feature type="region of interest" description="Disordered" evidence="1">
    <location>
        <begin position="21"/>
        <end position="60"/>
    </location>
</feature>
<evidence type="ECO:0000313" key="4">
    <source>
        <dbReference type="Proteomes" id="UP000185696"/>
    </source>
</evidence>
<feature type="chain" id="PRO_5031140697" description="LppA-like lipoprotein" evidence="2">
    <location>
        <begin position="21"/>
        <end position="204"/>
    </location>
</feature>
<name>A0A7Z0WMM0_9PSEU</name>
<feature type="compositionally biased region" description="Low complexity" evidence="1">
    <location>
        <begin position="31"/>
        <end position="41"/>
    </location>
</feature>
<proteinExistence type="predicted"/>
<reference evidence="3 4" key="1">
    <citation type="submission" date="2016-12" db="EMBL/GenBank/DDBJ databases">
        <title>The draft genome sequence of Actinophytocola xinjiangensis.</title>
        <authorList>
            <person name="Wang W."/>
            <person name="Yuan L."/>
        </authorList>
    </citation>
    <scope>NUCLEOTIDE SEQUENCE [LARGE SCALE GENOMIC DNA]</scope>
    <source>
        <strain evidence="3 4">CGMCC 4.4663</strain>
    </source>
</reference>
<dbReference type="PROSITE" id="PS51257">
    <property type="entry name" value="PROKAR_LIPOPROTEIN"/>
    <property type="match status" value="1"/>
</dbReference>
<dbReference type="AlphaFoldDB" id="A0A7Z0WMM0"/>
<sequence length="204" mass="21645">MRRTALTVLTTALLVLTACAEPPAQPPAQPPAEQRAQPPEQSATAHHHEPQDGTGTPALGRAVTSMDELSAWVADTTGECADLAPATAADLADYLGPVRVRWYEPFVAEWATCGIAPYDRLGLVLFAPGRQRALQEFWAAGLAAGELTDNPDWAFGNGFAVTAGPLGVERLGLRYLWCEPVDDPGAHTVPADVEGCVYAAPDHH</sequence>